<dbReference type="Proteomes" id="UP000567179">
    <property type="component" value="Unassembled WGS sequence"/>
</dbReference>
<evidence type="ECO:0000313" key="3">
    <source>
        <dbReference type="Proteomes" id="UP000567179"/>
    </source>
</evidence>
<organism evidence="2 3">
    <name type="scientific">Psilocybe cf. subviscida</name>
    <dbReference type="NCBI Taxonomy" id="2480587"/>
    <lineage>
        <taxon>Eukaryota</taxon>
        <taxon>Fungi</taxon>
        <taxon>Dikarya</taxon>
        <taxon>Basidiomycota</taxon>
        <taxon>Agaricomycotina</taxon>
        <taxon>Agaricomycetes</taxon>
        <taxon>Agaricomycetidae</taxon>
        <taxon>Agaricales</taxon>
        <taxon>Agaricineae</taxon>
        <taxon>Strophariaceae</taxon>
        <taxon>Psilocybe</taxon>
    </lineage>
</organism>
<feature type="domain" description="AB hydrolase-1" evidence="1">
    <location>
        <begin position="66"/>
        <end position="353"/>
    </location>
</feature>
<dbReference type="OrthoDB" id="94039at2759"/>
<dbReference type="AlphaFoldDB" id="A0A8H5B3Z2"/>
<keyword evidence="3" id="KW-1185">Reference proteome</keyword>
<dbReference type="Gene3D" id="3.40.50.1820">
    <property type="entry name" value="alpha/beta hydrolase"/>
    <property type="match status" value="1"/>
</dbReference>
<dbReference type="InterPro" id="IPR029058">
    <property type="entry name" value="AB_hydrolase_fold"/>
</dbReference>
<dbReference type="GO" id="GO:0016020">
    <property type="term" value="C:membrane"/>
    <property type="evidence" value="ECO:0007669"/>
    <property type="project" value="TreeGrafter"/>
</dbReference>
<dbReference type="PANTHER" id="PTHR43798">
    <property type="entry name" value="MONOACYLGLYCEROL LIPASE"/>
    <property type="match status" value="1"/>
</dbReference>
<evidence type="ECO:0000259" key="1">
    <source>
        <dbReference type="Pfam" id="PF12697"/>
    </source>
</evidence>
<dbReference type="Pfam" id="PF12697">
    <property type="entry name" value="Abhydrolase_6"/>
    <property type="match status" value="1"/>
</dbReference>
<proteinExistence type="predicted"/>
<dbReference type="PANTHER" id="PTHR43798:SF33">
    <property type="entry name" value="HYDROLASE, PUTATIVE (AFU_ORTHOLOGUE AFUA_2G14860)-RELATED"/>
    <property type="match status" value="1"/>
</dbReference>
<dbReference type="InterPro" id="IPR000073">
    <property type="entry name" value="AB_hydrolase_1"/>
</dbReference>
<evidence type="ECO:0000313" key="2">
    <source>
        <dbReference type="EMBL" id="KAF5315307.1"/>
    </source>
</evidence>
<protein>
    <recommendedName>
        <fullName evidence="1">AB hydrolase-1 domain-containing protein</fullName>
    </recommendedName>
</protein>
<dbReference type="InterPro" id="IPR050266">
    <property type="entry name" value="AB_hydrolase_sf"/>
</dbReference>
<accession>A0A8H5B3Z2</accession>
<reference evidence="2 3" key="1">
    <citation type="journal article" date="2020" name="ISME J.">
        <title>Uncovering the hidden diversity of litter-decomposition mechanisms in mushroom-forming fungi.</title>
        <authorList>
            <person name="Floudas D."/>
            <person name="Bentzer J."/>
            <person name="Ahren D."/>
            <person name="Johansson T."/>
            <person name="Persson P."/>
            <person name="Tunlid A."/>
        </authorList>
    </citation>
    <scope>NUCLEOTIDE SEQUENCE [LARGE SCALE GENOMIC DNA]</scope>
    <source>
        <strain evidence="2 3">CBS 101986</strain>
    </source>
</reference>
<sequence length="370" mass="41869">MISTRPLNFQEEIMASVIASPRSDTLKVDKYTLTTTTFGEPLMATMNKYTSSVNGHIAHNAPAVILLLAHGVGCVKETWEPSIETLFRLDQVVHNNQLVREVWALDYQNHGEACTLNEEVLARSPERFTIWDYADAFLTLYKSGLLGYLNPKLHQVVLCGHSAGAVGAVLSTYFFNPSSSVPFSSIILVDPAIWSRKMNDKHNQFFKMAEKLAPCRRDIWKSRQEAAKWLQDKSGKAWNKRVLAKYVEHGIRSLPTAFYPDQVGVTLTTHRLQENFCYSKAANLAVYEALDRLNQICSQLPVHLIYGGRNDMFDRELQDSVISPEEGRSFASIRRIEGAGHQIVHEKPDELASEIFDILSNLDFKHRSKL</sequence>
<dbReference type="SUPFAM" id="SSF53474">
    <property type="entry name" value="alpha/beta-Hydrolases"/>
    <property type="match status" value="1"/>
</dbReference>
<comment type="caution">
    <text evidence="2">The sequence shown here is derived from an EMBL/GenBank/DDBJ whole genome shotgun (WGS) entry which is preliminary data.</text>
</comment>
<gene>
    <name evidence="2" type="ORF">D9619_007547</name>
</gene>
<dbReference type="EMBL" id="JAACJJ010000043">
    <property type="protein sequence ID" value="KAF5315307.1"/>
    <property type="molecule type" value="Genomic_DNA"/>
</dbReference>
<name>A0A8H5B3Z2_9AGAR</name>